<dbReference type="PANTHER" id="PTHR30531:SF12">
    <property type="entry name" value="FLAGELLAR BIOSYNTHETIC PROTEIN FLHB"/>
    <property type="match status" value="1"/>
</dbReference>
<keyword evidence="6" id="KW-0472">Membrane</keyword>
<feature type="transmembrane region" description="Helical" evidence="6">
    <location>
        <begin position="191"/>
        <end position="214"/>
    </location>
</feature>
<comment type="similarity">
    <text evidence="1">Belongs to the type III secretion exporter family.</text>
</comment>
<accession>A0A085VNR9</accession>
<dbReference type="Proteomes" id="UP000028631">
    <property type="component" value="Unassembled WGS sequence"/>
</dbReference>
<evidence type="ECO:0000256" key="2">
    <source>
        <dbReference type="ARBA" id="ARBA00021622"/>
    </source>
</evidence>
<name>A0A085VNR9_PSESX</name>
<evidence type="ECO:0000313" key="8">
    <source>
        <dbReference type="Proteomes" id="UP000028631"/>
    </source>
</evidence>
<comment type="caution">
    <text evidence="7">The sequence shown here is derived from an EMBL/GenBank/DDBJ whole genome shotgun (WGS) entry which is preliminary data.</text>
</comment>
<dbReference type="OrthoDB" id="9807950at2"/>
<gene>
    <name evidence="7" type="ORF">IV01_06100</name>
</gene>
<dbReference type="EMBL" id="JPQU01000022">
    <property type="protein sequence ID" value="KFE57082.1"/>
    <property type="molecule type" value="Genomic_DNA"/>
</dbReference>
<sequence>MADTSEEKSQPATDKKLRDARDKGQVAKSQDLVSGMVILFCTLCISIMVPRAQAQITALIDLVALIYIEPFHSVWPRVLDTAEQLLLSLTFPVVGVTVGVVILTNIVSMRGVVFSVEPIKPDFKRINPAEGFKRIFSMRSFVEFLKGLVKLVLLALAFYVVGRMALQALMESSRCGAGCIESTFYLVLKPLVFTVLAAFLLVGAVDVLMQRWLFGRDMKMTRSEQKRERKDVDGDPLIKSERQRQRREMQALATKLGLNRASLMIGTANGWVVGVRYVRGETPVPVVVCRADPQDSKAMLAQATTLSIAHAMDPKLASEIARRAVPGDPVPDNTFQAVADLLVAARLI</sequence>
<dbReference type="Gene3D" id="3.40.1690.10">
    <property type="entry name" value="secretion proteins EscU"/>
    <property type="match status" value="1"/>
</dbReference>
<feature type="transmembrane region" description="Helical" evidence="6">
    <location>
        <begin position="56"/>
        <end position="75"/>
    </location>
</feature>
<keyword evidence="6" id="KW-1133">Transmembrane helix</keyword>
<feature type="transmembrane region" description="Helical" evidence="6">
    <location>
        <begin position="141"/>
        <end position="161"/>
    </location>
</feature>
<evidence type="ECO:0000256" key="5">
    <source>
        <dbReference type="SAM" id="MobiDB-lite"/>
    </source>
</evidence>
<keyword evidence="8" id="KW-1185">Reference proteome</keyword>
<dbReference type="InterPro" id="IPR029025">
    <property type="entry name" value="T3SS_substrate_exporter_C"/>
</dbReference>
<dbReference type="PANTHER" id="PTHR30531">
    <property type="entry name" value="FLAGELLAR BIOSYNTHETIC PROTEIN FLHB"/>
    <property type="match status" value="1"/>
</dbReference>
<evidence type="ECO:0000256" key="1">
    <source>
        <dbReference type="ARBA" id="ARBA00010690"/>
    </source>
</evidence>
<proteinExistence type="inferred from homology"/>
<reference evidence="7 8" key="1">
    <citation type="submission" date="2014-07" db="EMBL/GenBank/DDBJ databases">
        <title>Draft Genome Sequences of Environmental Pseudomonas syringae strains.</title>
        <authorList>
            <person name="Baltrus D.A."/>
            <person name="Berge O."/>
            <person name="Morris C."/>
        </authorList>
    </citation>
    <scope>NUCLEOTIDE SEQUENCE [LARGE SCALE GENOMIC DNA]</scope>
    <source>
        <strain evidence="7 8">GAW0119</strain>
    </source>
</reference>
<feature type="region of interest" description="Disordered" evidence="5">
    <location>
        <begin position="1"/>
        <end position="22"/>
    </location>
</feature>
<evidence type="ECO:0000256" key="6">
    <source>
        <dbReference type="SAM" id="Phobius"/>
    </source>
</evidence>
<dbReference type="GO" id="GO:0005886">
    <property type="term" value="C:plasma membrane"/>
    <property type="evidence" value="ECO:0007669"/>
    <property type="project" value="TreeGrafter"/>
</dbReference>
<dbReference type="PRINTS" id="PR00950">
    <property type="entry name" value="TYPE3IMSPROT"/>
</dbReference>
<organism evidence="7 8">
    <name type="scientific">Pseudomonas syringae</name>
    <dbReference type="NCBI Taxonomy" id="317"/>
    <lineage>
        <taxon>Bacteria</taxon>
        <taxon>Pseudomonadati</taxon>
        <taxon>Pseudomonadota</taxon>
        <taxon>Gammaproteobacteria</taxon>
        <taxon>Pseudomonadales</taxon>
        <taxon>Pseudomonadaceae</taxon>
        <taxon>Pseudomonas</taxon>
    </lineage>
</organism>
<keyword evidence="3" id="KW-0813">Transport</keyword>
<keyword evidence="6" id="KW-0812">Transmembrane</keyword>
<dbReference type="AlphaFoldDB" id="A0A085VNR9"/>
<evidence type="ECO:0000256" key="3">
    <source>
        <dbReference type="ARBA" id="ARBA00023225"/>
    </source>
</evidence>
<feature type="transmembrane region" description="Helical" evidence="6">
    <location>
        <begin position="87"/>
        <end position="107"/>
    </location>
</feature>
<keyword evidence="3" id="KW-1006">Bacterial flagellum protein export</keyword>
<evidence type="ECO:0000313" key="7">
    <source>
        <dbReference type="EMBL" id="KFE57082.1"/>
    </source>
</evidence>
<comment type="function">
    <text evidence="4">Required for formation of the rod structure in the basal body of the flagellar apparatus. Together with FliI and FliH, may constitute the export apparatus of flagellin.</text>
</comment>
<keyword evidence="3" id="KW-0653">Protein transport</keyword>
<dbReference type="RefSeq" id="WP_032627011.1">
    <property type="nucleotide sequence ID" value="NZ_JPQU01000022.1"/>
</dbReference>
<dbReference type="PATRIC" id="fig|317.175.peg.1276"/>
<dbReference type="GO" id="GO:0009306">
    <property type="term" value="P:protein secretion"/>
    <property type="evidence" value="ECO:0007669"/>
    <property type="project" value="InterPro"/>
</dbReference>
<dbReference type="SUPFAM" id="SSF160544">
    <property type="entry name" value="EscU C-terminal domain-like"/>
    <property type="match status" value="1"/>
</dbReference>
<evidence type="ECO:0000256" key="4">
    <source>
        <dbReference type="ARBA" id="ARBA00025078"/>
    </source>
</evidence>
<dbReference type="Pfam" id="PF01312">
    <property type="entry name" value="Bac_export_2"/>
    <property type="match status" value="1"/>
</dbReference>
<protein>
    <recommendedName>
        <fullName evidence="2">Flagellar biosynthetic protein FlhB</fullName>
    </recommendedName>
</protein>
<dbReference type="InterPro" id="IPR006135">
    <property type="entry name" value="T3SS_substrate_exporter"/>
</dbReference>
<feature type="transmembrane region" description="Helical" evidence="6">
    <location>
        <begin position="32"/>
        <end position="49"/>
    </location>
</feature>